<sequence>MLGAFPDKSAPYRGITGWLSGNAHTTGGELLPVPVLCALMAFRCSAPDATPPFLLVNDSTRESIGMPLTRGTPKGLALGHLLCTNNCTPQKDLEGESVSGYRRTRSDDVSLAPRYNSHLAQRIVDIHNRVRSGVSPTAGNMLKMEWSAEAAQKAQDWADTCRSGHNDKSERRIGQTPCGQNLLRTFSGPFSWDDVLKIWSTDEAPHFRYGSHGNNMHVVGHYTQMVWATTFQVGCAYKNCGYWQHYVCHYCPSGNLAGEERYPYKSSTPCSACPGKCENNLCRNSSCPYTDVYSNCADIARRFNICSRSRWASVCGATCRCAGKIF</sequence>
<evidence type="ECO:0000256" key="1">
    <source>
        <dbReference type="ARBA" id="ARBA00009923"/>
    </source>
</evidence>
<evidence type="ECO:0000313" key="6">
    <source>
        <dbReference type="Proteomes" id="UP000192578"/>
    </source>
</evidence>
<keyword evidence="2 3" id="KW-1015">Disulfide bond</keyword>
<dbReference type="Pfam" id="PF08562">
    <property type="entry name" value="Crisp"/>
    <property type="match status" value="1"/>
</dbReference>
<evidence type="ECO:0000313" key="5">
    <source>
        <dbReference type="EMBL" id="OQV24405.1"/>
    </source>
</evidence>
<dbReference type="PRINTS" id="PR00837">
    <property type="entry name" value="V5TPXLIKE"/>
</dbReference>
<dbReference type="InterPro" id="IPR003582">
    <property type="entry name" value="ShKT_dom"/>
</dbReference>
<evidence type="ECO:0000256" key="2">
    <source>
        <dbReference type="ARBA" id="ARBA00023157"/>
    </source>
</evidence>
<dbReference type="Gene3D" id="1.10.10.740">
    <property type="entry name" value="Crisp domain"/>
    <property type="match status" value="1"/>
</dbReference>
<dbReference type="Gene3D" id="3.40.33.10">
    <property type="entry name" value="CAP"/>
    <property type="match status" value="1"/>
</dbReference>
<evidence type="ECO:0000256" key="3">
    <source>
        <dbReference type="PROSITE-ProRule" id="PRU01005"/>
    </source>
</evidence>
<feature type="disulfide bond" evidence="3">
    <location>
        <begin position="306"/>
        <end position="319"/>
    </location>
</feature>
<protein>
    <submittedName>
        <fullName evidence="5">Cysteine-rich secretory protein 2</fullName>
    </submittedName>
</protein>
<feature type="domain" description="ShKT" evidence="4">
    <location>
        <begin position="287"/>
        <end position="321"/>
    </location>
</feature>
<organism evidence="5 6">
    <name type="scientific">Hypsibius exemplaris</name>
    <name type="common">Freshwater tardigrade</name>
    <dbReference type="NCBI Taxonomy" id="2072580"/>
    <lineage>
        <taxon>Eukaryota</taxon>
        <taxon>Metazoa</taxon>
        <taxon>Ecdysozoa</taxon>
        <taxon>Tardigrada</taxon>
        <taxon>Eutardigrada</taxon>
        <taxon>Parachela</taxon>
        <taxon>Hypsibioidea</taxon>
        <taxon>Hypsibiidae</taxon>
        <taxon>Hypsibius</taxon>
    </lineage>
</organism>
<dbReference type="Pfam" id="PF00188">
    <property type="entry name" value="CAP"/>
    <property type="match status" value="1"/>
</dbReference>
<dbReference type="InterPro" id="IPR042076">
    <property type="entry name" value="Crisp-like_dom"/>
</dbReference>
<dbReference type="PROSITE" id="PS51670">
    <property type="entry name" value="SHKT"/>
    <property type="match status" value="1"/>
</dbReference>
<gene>
    <name evidence="5" type="ORF">BV898_01939</name>
</gene>
<dbReference type="AlphaFoldDB" id="A0A1W0XA46"/>
<dbReference type="EMBL" id="MTYJ01000007">
    <property type="protein sequence ID" value="OQV24405.1"/>
    <property type="molecule type" value="Genomic_DNA"/>
</dbReference>
<dbReference type="PROSITE" id="PS01010">
    <property type="entry name" value="CRISP_2"/>
    <property type="match status" value="1"/>
</dbReference>
<dbReference type="InterPro" id="IPR014044">
    <property type="entry name" value="CAP_dom"/>
</dbReference>
<dbReference type="InterPro" id="IPR013871">
    <property type="entry name" value="Cysteine_rich_secretory"/>
</dbReference>
<proteinExistence type="inferred from homology"/>
<dbReference type="SUPFAM" id="SSF55797">
    <property type="entry name" value="PR-1-like"/>
    <property type="match status" value="1"/>
</dbReference>
<evidence type="ECO:0000259" key="4">
    <source>
        <dbReference type="PROSITE" id="PS51670"/>
    </source>
</evidence>
<keyword evidence="6" id="KW-1185">Reference proteome</keyword>
<dbReference type="GO" id="GO:0005576">
    <property type="term" value="C:extracellular region"/>
    <property type="evidence" value="ECO:0007669"/>
    <property type="project" value="InterPro"/>
</dbReference>
<comment type="caution">
    <text evidence="3">Lacks conserved residue(s) required for the propagation of feature annotation.</text>
</comment>
<dbReference type="InterPro" id="IPR018244">
    <property type="entry name" value="Allrgn_V5/Tpx1_CS"/>
</dbReference>
<dbReference type="Proteomes" id="UP000192578">
    <property type="component" value="Unassembled WGS sequence"/>
</dbReference>
<feature type="disulfide bond" evidence="3">
    <location>
        <begin position="287"/>
        <end position="321"/>
    </location>
</feature>
<name>A0A1W0XA46_HYPEX</name>
<dbReference type="SUPFAM" id="SSF57546">
    <property type="entry name" value="Crisp domain-like"/>
    <property type="match status" value="1"/>
</dbReference>
<dbReference type="PANTHER" id="PTHR10334">
    <property type="entry name" value="CYSTEINE-RICH SECRETORY PROTEIN-RELATED"/>
    <property type="match status" value="1"/>
</dbReference>
<dbReference type="OrthoDB" id="737510at2759"/>
<dbReference type="InterPro" id="IPR001283">
    <property type="entry name" value="CRISP-related"/>
</dbReference>
<comment type="caution">
    <text evidence="5">The sequence shown here is derived from an EMBL/GenBank/DDBJ whole genome shotgun (WGS) entry which is preliminary data.</text>
</comment>
<dbReference type="PROSITE" id="PS01009">
    <property type="entry name" value="CRISP_1"/>
    <property type="match status" value="1"/>
</dbReference>
<dbReference type="SMART" id="SM00198">
    <property type="entry name" value="SCP"/>
    <property type="match status" value="1"/>
</dbReference>
<dbReference type="PRINTS" id="PR00838">
    <property type="entry name" value="V5ALLERGEN"/>
</dbReference>
<dbReference type="InterPro" id="IPR002413">
    <property type="entry name" value="V5_allergen-like"/>
</dbReference>
<dbReference type="InterPro" id="IPR035940">
    <property type="entry name" value="CAP_sf"/>
</dbReference>
<comment type="similarity">
    <text evidence="1">Belongs to the CRISP family.</text>
</comment>
<accession>A0A1W0XA46</accession>
<reference evidence="6" key="1">
    <citation type="submission" date="2017-01" db="EMBL/GenBank/DDBJ databases">
        <title>Comparative genomics of anhydrobiosis in the tardigrade Hypsibius dujardini.</title>
        <authorList>
            <person name="Yoshida Y."/>
            <person name="Koutsovoulos G."/>
            <person name="Laetsch D."/>
            <person name="Stevens L."/>
            <person name="Kumar S."/>
            <person name="Horikawa D."/>
            <person name="Ishino K."/>
            <person name="Komine S."/>
            <person name="Tomita M."/>
            <person name="Blaxter M."/>
            <person name="Arakawa K."/>
        </authorList>
    </citation>
    <scope>NUCLEOTIDE SEQUENCE [LARGE SCALE GENOMIC DNA]</scope>
    <source>
        <strain evidence="6">Z151</strain>
    </source>
</reference>